<accession>A0A1H9B0P5</accession>
<reference evidence="1 2" key="1">
    <citation type="submission" date="2016-10" db="EMBL/GenBank/DDBJ databases">
        <authorList>
            <person name="de Groot N.N."/>
        </authorList>
    </citation>
    <scope>NUCLEOTIDE SEQUENCE [LARGE SCALE GENOMIC DNA]</scope>
    <source>
        <strain evidence="1 2">DSM 27078</strain>
    </source>
</reference>
<proteinExistence type="predicted"/>
<sequence>MKKLSLIIFLFFINIAFTQENIVLDSILKNKGFIFSNIPLNFNMGGDVYTELKHKIKESDSNILNLDNDSILRNDFPKVINFNQVKLWSNEELKSKYLVDHNIETLNFKKVNKSLNITNPEEQQVLKDEINTFNNRFNNWSKFPIYVTRPYFSFSKTYAIIVIRFGNDSGQSILLKKIDGIYQFYTYINNWVY</sequence>
<keyword evidence="2" id="KW-1185">Reference proteome</keyword>
<evidence type="ECO:0000313" key="1">
    <source>
        <dbReference type="EMBL" id="SEP82271.1"/>
    </source>
</evidence>
<protein>
    <submittedName>
        <fullName evidence="1">Uncharacterized protein</fullName>
    </submittedName>
</protein>
<name>A0A1H9B0P5_9FLAO</name>
<dbReference type="EMBL" id="FOEI01000002">
    <property type="protein sequence ID" value="SEP82271.1"/>
    <property type="molecule type" value="Genomic_DNA"/>
</dbReference>
<organism evidence="1 2">
    <name type="scientific">Flavobacterium urocaniciphilum</name>
    <dbReference type="NCBI Taxonomy" id="1299341"/>
    <lineage>
        <taxon>Bacteria</taxon>
        <taxon>Pseudomonadati</taxon>
        <taxon>Bacteroidota</taxon>
        <taxon>Flavobacteriia</taxon>
        <taxon>Flavobacteriales</taxon>
        <taxon>Flavobacteriaceae</taxon>
        <taxon>Flavobacterium</taxon>
    </lineage>
</organism>
<dbReference type="AlphaFoldDB" id="A0A1H9B0P5"/>
<dbReference type="Proteomes" id="UP000198648">
    <property type="component" value="Unassembled WGS sequence"/>
</dbReference>
<dbReference type="STRING" id="1299341.SAMN05444005_102429"/>
<gene>
    <name evidence="1" type="ORF">SAMN05444005_102429</name>
</gene>
<dbReference type="RefSeq" id="WP_091466589.1">
    <property type="nucleotide sequence ID" value="NZ_FOEI01000002.1"/>
</dbReference>
<evidence type="ECO:0000313" key="2">
    <source>
        <dbReference type="Proteomes" id="UP000198648"/>
    </source>
</evidence>